<protein>
    <submittedName>
        <fullName evidence="2">Uncharacterized protein</fullName>
    </submittedName>
</protein>
<evidence type="ECO:0000313" key="3">
    <source>
        <dbReference type="Proteomes" id="UP000218767"/>
    </source>
</evidence>
<keyword evidence="1" id="KW-0732">Signal</keyword>
<feature type="chain" id="PRO_5012765884" evidence="1">
    <location>
        <begin position="20"/>
        <end position="328"/>
    </location>
</feature>
<gene>
    <name evidence="2" type="ORF">COB20_12660</name>
</gene>
<proteinExistence type="predicted"/>
<comment type="caution">
    <text evidence="2">The sequence shown here is derived from an EMBL/GenBank/DDBJ whole genome shotgun (WGS) entry which is preliminary data.</text>
</comment>
<evidence type="ECO:0000256" key="1">
    <source>
        <dbReference type="SAM" id="SignalP"/>
    </source>
</evidence>
<sequence length="328" mass="36550">MRIPYALLVISLVSAGATAQEYVVPKTEWGVPNFHGVWKHATIMPFERPVELGEKRAYTEEEALVLEGAVQQKFEEANEPLSPDRAPPEVGEALPSLGNYDLFWREDAKFIPTIDGEFRTSAITDPANGRMPERVAGFSARMAARGGRGRNSDGPEGRGLGERCLLNGNFGSPVMRPSIYNSLLMFNQSPGYISITTEMAHDTRIVKIADEHNPAAAVQRKWMGSSIGRWEGNTLVVETKHYNNWQTLYGVPTENLTIIETFRRDSNNKMIYGFTVDDSTVFTEQFSGEYALSRIEENIYEYACHEGNYGMTGILGGARRLESLGLEP</sequence>
<organism evidence="2 3">
    <name type="scientific">SAR86 cluster bacterium</name>
    <dbReference type="NCBI Taxonomy" id="2030880"/>
    <lineage>
        <taxon>Bacteria</taxon>
        <taxon>Pseudomonadati</taxon>
        <taxon>Pseudomonadota</taxon>
        <taxon>Gammaproteobacteria</taxon>
        <taxon>SAR86 cluster</taxon>
    </lineage>
</organism>
<reference evidence="3" key="1">
    <citation type="submission" date="2017-08" db="EMBL/GenBank/DDBJ databases">
        <title>A dynamic microbial community with high functional redundancy inhabits the cold, oxic subseafloor aquifer.</title>
        <authorList>
            <person name="Tully B.J."/>
            <person name="Wheat C.G."/>
            <person name="Glazer B.T."/>
            <person name="Huber J.A."/>
        </authorList>
    </citation>
    <scope>NUCLEOTIDE SEQUENCE [LARGE SCALE GENOMIC DNA]</scope>
</reference>
<feature type="signal peptide" evidence="1">
    <location>
        <begin position="1"/>
        <end position="19"/>
    </location>
</feature>
<dbReference type="Proteomes" id="UP000218767">
    <property type="component" value="Unassembled WGS sequence"/>
</dbReference>
<accession>A0A2A4WYT2</accession>
<evidence type="ECO:0000313" key="2">
    <source>
        <dbReference type="EMBL" id="PCI75568.1"/>
    </source>
</evidence>
<dbReference type="AlphaFoldDB" id="A0A2A4WYT2"/>
<dbReference type="EMBL" id="NVUL01000072">
    <property type="protein sequence ID" value="PCI75568.1"/>
    <property type="molecule type" value="Genomic_DNA"/>
</dbReference>
<name>A0A2A4WYT2_9GAMM</name>